<comment type="similarity">
    <text evidence="1">Belongs to the IF-3 family.</text>
</comment>
<evidence type="ECO:0000259" key="5">
    <source>
        <dbReference type="Pfam" id="PF00707"/>
    </source>
</evidence>
<dbReference type="InterPro" id="IPR019814">
    <property type="entry name" value="Translation_initiation_fac_3_N"/>
</dbReference>
<dbReference type="NCBIfam" id="TIGR00168">
    <property type="entry name" value="infC"/>
    <property type="match status" value="1"/>
</dbReference>
<dbReference type="SUPFAM" id="SSF54364">
    <property type="entry name" value="Translation initiation factor IF3, N-terminal domain"/>
    <property type="match status" value="1"/>
</dbReference>
<feature type="domain" description="Translation initiation factor 3 N-terminal" evidence="6">
    <location>
        <begin position="20"/>
        <end position="88"/>
    </location>
</feature>
<dbReference type="EMBL" id="PFAY01000028">
    <property type="protein sequence ID" value="PIT92915.1"/>
    <property type="molecule type" value="Genomic_DNA"/>
</dbReference>
<dbReference type="GO" id="GO:0043022">
    <property type="term" value="F:ribosome binding"/>
    <property type="evidence" value="ECO:0007669"/>
    <property type="project" value="TreeGrafter"/>
</dbReference>
<dbReference type="PANTHER" id="PTHR10938">
    <property type="entry name" value="TRANSLATION INITIATION FACTOR IF-3"/>
    <property type="match status" value="1"/>
</dbReference>
<sequence>MRIKRRKRPAPDIRLNIPRNQDIQALEVRVIGETEENLGIMKTSDALYQANSQGLDLVLIVPQANPPVVRIISYDKYRYQEEKKIKKQRTQTKNSSNKRVQIGFKAAQNDLDRGAKQINEFLKEGNQVEIVMVLKGREKGKKDFARERLLEFIKANITEPHQIIAPARPGARGLTTMIAPKGGN</sequence>
<dbReference type="GO" id="GO:0003743">
    <property type="term" value="F:translation initiation factor activity"/>
    <property type="evidence" value="ECO:0007669"/>
    <property type="project" value="UniProtKB-UniRule"/>
</dbReference>
<dbReference type="InterPro" id="IPR036788">
    <property type="entry name" value="T_IF-3_C_sf"/>
</dbReference>
<protein>
    <recommendedName>
        <fullName evidence="4">Translation initiation factor IF-3</fullName>
    </recommendedName>
</protein>
<dbReference type="PANTHER" id="PTHR10938:SF0">
    <property type="entry name" value="TRANSLATION INITIATION FACTOR IF-3, MITOCHONDRIAL"/>
    <property type="match status" value="1"/>
</dbReference>
<feature type="domain" description="Translation initiation factor 3 C-terminal" evidence="5">
    <location>
        <begin position="97"/>
        <end position="181"/>
    </location>
</feature>
<name>A0A2M6WJF7_9BACT</name>
<evidence type="ECO:0000256" key="2">
    <source>
        <dbReference type="ARBA" id="ARBA00022540"/>
    </source>
</evidence>
<reference evidence="8" key="1">
    <citation type="submission" date="2017-09" db="EMBL/GenBank/DDBJ databases">
        <title>Depth-based differentiation of microbial function through sediment-hosted aquifers and enrichment of novel symbionts in the deep terrestrial subsurface.</title>
        <authorList>
            <person name="Probst A.J."/>
            <person name="Ladd B."/>
            <person name="Jarett J.K."/>
            <person name="Geller-Mcgrath D.E."/>
            <person name="Sieber C.M.K."/>
            <person name="Emerson J.B."/>
            <person name="Anantharaman K."/>
            <person name="Thomas B.C."/>
            <person name="Malmstrom R."/>
            <person name="Stieglmeier M."/>
            <person name="Klingl A."/>
            <person name="Woyke T."/>
            <person name="Ryan C.M."/>
            <person name="Banfield J.F."/>
        </authorList>
    </citation>
    <scope>NUCLEOTIDE SEQUENCE [LARGE SCALE GENOMIC DNA]</scope>
</reference>
<dbReference type="SUPFAM" id="SSF55200">
    <property type="entry name" value="Translation initiation factor IF3, C-terminal domain"/>
    <property type="match status" value="1"/>
</dbReference>
<evidence type="ECO:0000256" key="1">
    <source>
        <dbReference type="ARBA" id="ARBA00005439"/>
    </source>
</evidence>
<evidence type="ECO:0000256" key="3">
    <source>
        <dbReference type="ARBA" id="ARBA00022917"/>
    </source>
</evidence>
<organism evidence="7 8">
    <name type="scientific">Candidatus Harrisonbacteria bacterium CG10_big_fil_rev_8_21_14_0_10_38_8</name>
    <dbReference type="NCBI Taxonomy" id="1974582"/>
    <lineage>
        <taxon>Bacteria</taxon>
        <taxon>Candidatus Harrisoniibacteriota</taxon>
    </lineage>
</organism>
<evidence type="ECO:0000313" key="8">
    <source>
        <dbReference type="Proteomes" id="UP000229112"/>
    </source>
</evidence>
<dbReference type="Gene3D" id="3.10.20.80">
    <property type="entry name" value="Translation initiation factor 3 (IF-3), N-terminal domain"/>
    <property type="match status" value="1"/>
</dbReference>
<proteinExistence type="inferred from homology"/>
<dbReference type="InterPro" id="IPR036787">
    <property type="entry name" value="T_IF-3_N_sf"/>
</dbReference>
<dbReference type="Pfam" id="PF05198">
    <property type="entry name" value="IF3_N"/>
    <property type="match status" value="1"/>
</dbReference>
<keyword evidence="3" id="KW-0648">Protein biosynthesis</keyword>
<evidence type="ECO:0000259" key="6">
    <source>
        <dbReference type="Pfam" id="PF05198"/>
    </source>
</evidence>
<dbReference type="Pfam" id="PF00707">
    <property type="entry name" value="IF3_C"/>
    <property type="match status" value="1"/>
</dbReference>
<keyword evidence="2 7" id="KW-0396">Initiation factor</keyword>
<comment type="caution">
    <text evidence="7">The sequence shown here is derived from an EMBL/GenBank/DDBJ whole genome shotgun (WGS) entry which is preliminary data.</text>
</comment>
<accession>A0A2M6WJF7</accession>
<dbReference type="Gene3D" id="3.30.110.10">
    <property type="entry name" value="Translation initiation factor 3 (IF-3), C-terminal domain"/>
    <property type="match status" value="1"/>
</dbReference>
<gene>
    <name evidence="7" type="primary">infC</name>
    <name evidence="7" type="ORF">COU06_02780</name>
</gene>
<dbReference type="InterPro" id="IPR001288">
    <property type="entry name" value="Translation_initiation_fac_3"/>
</dbReference>
<dbReference type="AlphaFoldDB" id="A0A2M6WJF7"/>
<dbReference type="Proteomes" id="UP000229112">
    <property type="component" value="Unassembled WGS sequence"/>
</dbReference>
<dbReference type="InterPro" id="IPR019815">
    <property type="entry name" value="Translation_initiation_fac_3_C"/>
</dbReference>
<evidence type="ECO:0000256" key="4">
    <source>
        <dbReference type="NCBIfam" id="TIGR00168"/>
    </source>
</evidence>
<dbReference type="GO" id="GO:0005737">
    <property type="term" value="C:cytoplasm"/>
    <property type="evidence" value="ECO:0007669"/>
    <property type="project" value="UniProtKB-ARBA"/>
</dbReference>
<evidence type="ECO:0000313" key="7">
    <source>
        <dbReference type="EMBL" id="PIT92915.1"/>
    </source>
</evidence>
<dbReference type="GO" id="GO:0032790">
    <property type="term" value="P:ribosome disassembly"/>
    <property type="evidence" value="ECO:0007669"/>
    <property type="project" value="TreeGrafter"/>
</dbReference>